<dbReference type="InterPro" id="IPR017896">
    <property type="entry name" value="4Fe4S_Fe-S-bd"/>
</dbReference>
<organism evidence="3 4">
    <name type="scientific">Winogradskyella luteola</name>
    <dbReference type="NCBI Taxonomy" id="2828330"/>
    <lineage>
        <taxon>Bacteria</taxon>
        <taxon>Pseudomonadati</taxon>
        <taxon>Bacteroidota</taxon>
        <taxon>Flavobacteriia</taxon>
        <taxon>Flavobacteriales</taxon>
        <taxon>Flavobacteriaceae</taxon>
        <taxon>Winogradskyella</taxon>
    </lineage>
</organism>
<accession>A0A9X1F870</accession>
<evidence type="ECO:0000259" key="2">
    <source>
        <dbReference type="PROSITE" id="PS51379"/>
    </source>
</evidence>
<comment type="caution">
    <text evidence="3">The sequence shown here is derived from an EMBL/GenBank/DDBJ whole genome shotgun (WGS) entry which is preliminary data.</text>
</comment>
<dbReference type="Proteomes" id="UP001138894">
    <property type="component" value="Unassembled WGS sequence"/>
</dbReference>
<proteinExistence type="predicted"/>
<keyword evidence="1" id="KW-0732">Signal</keyword>
<gene>
    <name evidence="3" type="ORF">KCG49_07730</name>
</gene>
<feature type="domain" description="4Fe-4S ferredoxin-type" evidence="2">
    <location>
        <begin position="1650"/>
        <end position="1680"/>
    </location>
</feature>
<keyword evidence="4" id="KW-1185">Reference proteome</keyword>
<evidence type="ECO:0000313" key="4">
    <source>
        <dbReference type="Proteomes" id="UP001138894"/>
    </source>
</evidence>
<reference evidence="3" key="1">
    <citation type="submission" date="2021-04" db="EMBL/GenBank/DDBJ databases">
        <authorList>
            <person name="Pira H."/>
            <person name="Risdian C."/>
            <person name="Wink J."/>
        </authorList>
    </citation>
    <scope>NUCLEOTIDE SEQUENCE</scope>
    <source>
        <strain evidence="3">WHY3</strain>
    </source>
</reference>
<dbReference type="InterPro" id="IPR006530">
    <property type="entry name" value="YD"/>
</dbReference>
<dbReference type="NCBIfam" id="TIGR03696">
    <property type="entry name" value="Rhs_assc_core"/>
    <property type="match status" value="1"/>
</dbReference>
<evidence type="ECO:0000256" key="1">
    <source>
        <dbReference type="SAM" id="SignalP"/>
    </source>
</evidence>
<dbReference type="PROSITE" id="PS51379">
    <property type="entry name" value="4FE4S_FER_2"/>
    <property type="match status" value="1"/>
</dbReference>
<feature type="chain" id="PRO_5040819044" description="4Fe-4S ferredoxin-type domain-containing protein" evidence="1">
    <location>
        <begin position="23"/>
        <end position="1893"/>
    </location>
</feature>
<name>A0A9X1F870_9FLAO</name>
<evidence type="ECO:0000313" key="3">
    <source>
        <dbReference type="EMBL" id="MBV7269074.1"/>
    </source>
</evidence>
<protein>
    <recommendedName>
        <fullName evidence="2">4Fe-4S ferredoxin-type domain-containing protein</fullName>
    </recommendedName>
</protein>
<dbReference type="PANTHER" id="PTHR32305">
    <property type="match status" value="1"/>
</dbReference>
<feature type="signal peptide" evidence="1">
    <location>
        <begin position="1"/>
        <end position="22"/>
    </location>
</feature>
<dbReference type="InterPro" id="IPR022385">
    <property type="entry name" value="Rhs_assc_core"/>
</dbReference>
<dbReference type="NCBIfam" id="TIGR01643">
    <property type="entry name" value="YD_repeat_2x"/>
    <property type="match status" value="1"/>
</dbReference>
<dbReference type="EMBL" id="JAGSPD010000005">
    <property type="protein sequence ID" value="MBV7269074.1"/>
    <property type="molecule type" value="Genomic_DNA"/>
</dbReference>
<dbReference type="RefSeq" id="WP_218545622.1">
    <property type="nucleotide sequence ID" value="NZ_JAGSPD010000005.1"/>
</dbReference>
<dbReference type="InterPro" id="IPR050708">
    <property type="entry name" value="T6SS_VgrG/RHS"/>
</dbReference>
<dbReference type="PANTHER" id="PTHR32305:SF15">
    <property type="entry name" value="PROTEIN RHSA-RELATED"/>
    <property type="match status" value="1"/>
</dbReference>
<sequence length="1893" mass="210019">MKNKSIHVLITLWALFFQILKAQEQPPIPDGDTNWISSINYDFTGKTIGKSVGFFNTLGKATQSQSWDLLTDKVWNSQVLYDAQGRAVFQTLSAPHGYDFEYNPNFVMTTDFFGQNVPYNSSHFETDEDNPRTISATSSNTLGYYYSNNNSNNPYQDVTEYPFSRTVYSKLNPGKVKKVLGGNKVNGEWLQSYSFIMKAGEELSLASAFGSAAYRNWRVSKTVGRDAHGVETVVFSDSDGNTLAAARSGNEHTGVITDVKNNEVLIGEQGWVDIHISKGCTTSIRLFSSTTGGAGSGDGTIGGSGSGGADPNCNDLVLNDQIVDFADTAIQDCFNQKRVANYQSNPSNVSKSHEQKSKEVGTLLYAKDISTNPNLPEGIYYRIYDLIEEDVVMEVPPGTHTLPVEGFYRIELRYGVYVSLGALSVHYSFDVNERPGYFNLDSKYYKVDHCQNYYDYSLNYYDKAGRLIKSTQPNGKEFKSEFKYNSLGQLLTTTNIDEGDARFAYRKDGQIRFSQNSKQQSNEAFSYTNYDRLGRPTESGVYRGGDIYISGIILAADGTTPYDIAQGVSGSITPVYKQNITGLGYVSNADELSLWQSSLASNEALVDKGYLRFKSNYNNNMVPEITDNPNDPGSSITGGTILAGAEDTVTNEGETSTNLSSEENGSVTNGRGSVIHALGHKDFYNVIVGLVEGHKSPDFVAEDVFPMAYGINLVAKFNTTSGEVTYHTYIMEDGELLTTSSTDFLGNSTEIIRDFGSFSTHGEYSIHRTDTEIQYKLNGSTFYTTSIASSPTLVAKALFKHSGNGAPYILLDEIVAPPPANPNEGLVDENDRLNDTHCYEQHFTEYDIPDLELRDRLAKCGLPQKAYKQTFLSGNVSKTYTLKPQTNTTWYSYDVYGRVKWLVQMPHGMDCLKTIDYVYHPITGQVIEVDYQRHNIWERFIHRYTYNDAGQLTTVETSVDGNNFDHQATYIYNETGLLIRTELAENLQGIDYVYNLNGQLKAINHPSLSVSNDPGNDGNNGFMADVFGMSIQYYQGDYARLSTPTPITNIGATTPNQFNGNIQAIQWQNQNSGASTYSYAYNKNNWLQEAKFNSPSTSTGDYNVDNLTYDANGNIKTLNRNGYTDASGNNAMDAFNYHYKEQSNQLTTVEDRNDNQDPNRYGDLKSQAELEAVEGPFGTVQYQVTNENYTYNTIGQMVLNAQEGVGYEYNASGLVTKIKAFSGTDTNSYLTLAEEDYETVTCSNGYSSAKIWFRHLDGGTGLSARLSFADQADAKEDHNDEECTRFRILSNEEAPQPLVALPEYCTGFDTGNDSQYNTRHQINFYSHSANDTYSTATRFGVVPQAYHKLSLDILLLQEQTLRMVNTTGPDALQETQTEAINITNAFVEVIEYSSSGAETVLATASIAGNALFCNRIGGEVNMDFVPTKQKVKLRITVANDGGGSNLSPSTGYSKIFQTIEVDNIHLQVANEDKLAFFYDDRGHRIRKEAYTADGNVRTTFYVRDASGSPMAIYQKDGTDPLDAKEYPVYGTSRLGIMYNEPKYREKGVYAYQLTDHLGNVRAVVMKSGSNALSLTSKTDYYPFGMPMPNRNLEGNYRYGYQGEFAEKEHELGNGRNSFEARLWDARIGRWLTVDPAGEFFSPYLGMGNNPISTVDPDGACTSCSACPDRCKGLRIDKIPDGQAIWNGPDDMDVLQAAFDPSAVQLDDVSIGTQHIVTMEGYFGRTHFWMSPGDTMGDYHDRKQEARQRLHDLNWATINWMVTATTTASGATGMGTNQVVNRSYSYRGGLAPSGAFTVGGKPVYRGGNGFNVKPNEVKIDKATGDVKTTHGVSLDLDPNTVSKFGGAYRVHSLPKGLKVIQRGQRMNHYEIVPEKPMPLKDFQNLLNQIKVVPH</sequence>